<dbReference type="KEGG" id="fam:OYT1_ch0604"/>
<evidence type="ECO:0000313" key="3">
    <source>
        <dbReference type="Proteomes" id="UP000033070"/>
    </source>
</evidence>
<reference evidence="2 3" key="1">
    <citation type="submission" date="2018-06" db="EMBL/GenBank/DDBJ databases">
        <title>OYT1 Genome Sequencing.</title>
        <authorList>
            <person name="Kato S."/>
            <person name="Itoh T."/>
            <person name="Ohkuma M."/>
        </authorList>
    </citation>
    <scope>NUCLEOTIDE SEQUENCE [LARGE SCALE GENOMIC DNA]</scope>
    <source>
        <strain evidence="2 3">OYT1</strain>
    </source>
</reference>
<dbReference type="Pfam" id="PF03259">
    <property type="entry name" value="Robl_LC7"/>
    <property type="match status" value="1"/>
</dbReference>
<evidence type="ECO:0000313" key="2">
    <source>
        <dbReference type="EMBL" id="BBE50171.1"/>
    </source>
</evidence>
<dbReference type="AlphaFoldDB" id="A0A2Z6G9G9"/>
<gene>
    <name evidence="2" type="ORF">OYT1_ch0604</name>
</gene>
<dbReference type="SMART" id="SM00960">
    <property type="entry name" value="Robl_LC7"/>
    <property type="match status" value="1"/>
</dbReference>
<name>A0A2Z6G9G9_9PROT</name>
<dbReference type="EMBL" id="AP018738">
    <property type="protein sequence ID" value="BBE50171.1"/>
    <property type="molecule type" value="Genomic_DNA"/>
</dbReference>
<dbReference type="OrthoDB" id="9827248at2"/>
<sequence length="145" mass="15528">MHDDSLRVWRESPVFKAVCRAEMDELRASTPSVQAAIIATADGFDVADVCSDKRYSPARLSAMASSMMALAGAVAKEADYPDCGSLIVESSGGKTIMMSLPGTDGRLVLLVIADNSTPFGMLLMNGRQCAHRIQKRLNLTSDSTN</sequence>
<keyword evidence="3" id="KW-1185">Reference proteome</keyword>
<dbReference type="SUPFAM" id="SSF103196">
    <property type="entry name" value="Roadblock/LC7 domain"/>
    <property type="match status" value="1"/>
</dbReference>
<protein>
    <recommendedName>
        <fullName evidence="1">Roadblock/LAMTOR2 domain-containing protein</fullName>
    </recommendedName>
</protein>
<accession>A0A2Z6G9G9</accession>
<organism evidence="2 3">
    <name type="scientific">Ferriphaselus amnicola</name>
    <dbReference type="NCBI Taxonomy" id="1188319"/>
    <lineage>
        <taxon>Bacteria</taxon>
        <taxon>Pseudomonadati</taxon>
        <taxon>Pseudomonadota</taxon>
        <taxon>Betaproteobacteria</taxon>
        <taxon>Nitrosomonadales</taxon>
        <taxon>Gallionellaceae</taxon>
        <taxon>Ferriphaselus</taxon>
    </lineage>
</organism>
<feature type="domain" description="Roadblock/LAMTOR2" evidence="1">
    <location>
        <begin position="20"/>
        <end position="111"/>
    </location>
</feature>
<proteinExistence type="predicted"/>
<dbReference type="InterPro" id="IPR004942">
    <property type="entry name" value="Roadblock/LAMTOR2_dom"/>
</dbReference>
<dbReference type="Gene3D" id="3.30.450.30">
    <property type="entry name" value="Dynein light chain 2a, cytoplasmic"/>
    <property type="match status" value="1"/>
</dbReference>
<evidence type="ECO:0000259" key="1">
    <source>
        <dbReference type="SMART" id="SM00960"/>
    </source>
</evidence>
<dbReference type="Proteomes" id="UP000033070">
    <property type="component" value="Chromosome"/>
</dbReference>
<dbReference type="RefSeq" id="WP_062625416.1">
    <property type="nucleotide sequence ID" value="NZ_AP018738.1"/>
</dbReference>
<dbReference type="STRING" id="1188319.OYT1_00148"/>